<keyword evidence="2 5" id="KW-0479">Metal-binding</keyword>
<reference evidence="7" key="1">
    <citation type="submission" date="2023-03" db="EMBL/GenBank/DDBJ databases">
        <title>Massive genome expansion in bonnet fungi (Mycena s.s.) driven by repeated elements and novel gene families across ecological guilds.</title>
        <authorList>
            <consortium name="Lawrence Berkeley National Laboratory"/>
            <person name="Harder C.B."/>
            <person name="Miyauchi S."/>
            <person name="Viragh M."/>
            <person name="Kuo A."/>
            <person name="Thoen E."/>
            <person name="Andreopoulos B."/>
            <person name="Lu D."/>
            <person name="Skrede I."/>
            <person name="Drula E."/>
            <person name="Henrissat B."/>
            <person name="Morin E."/>
            <person name="Kohler A."/>
            <person name="Barry K."/>
            <person name="LaButti K."/>
            <person name="Morin E."/>
            <person name="Salamov A."/>
            <person name="Lipzen A."/>
            <person name="Mereny Z."/>
            <person name="Hegedus B."/>
            <person name="Baldrian P."/>
            <person name="Stursova M."/>
            <person name="Weitz H."/>
            <person name="Taylor A."/>
            <person name="Grigoriev I.V."/>
            <person name="Nagy L.G."/>
            <person name="Martin F."/>
            <person name="Kauserud H."/>
        </authorList>
    </citation>
    <scope>NUCLEOTIDE SEQUENCE</scope>
    <source>
        <strain evidence="7">CBHHK182m</strain>
    </source>
</reference>
<comment type="similarity">
    <text evidence="1 5">Belongs to the iron/ascorbate-dependent oxidoreductase family.</text>
</comment>
<dbReference type="GO" id="GO:0046872">
    <property type="term" value="F:metal ion binding"/>
    <property type="evidence" value="ECO:0007669"/>
    <property type="project" value="UniProtKB-KW"/>
</dbReference>
<organism evidence="7 8">
    <name type="scientific">Mycena metata</name>
    <dbReference type="NCBI Taxonomy" id="1033252"/>
    <lineage>
        <taxon>Eukaryota</taxon>
        <taxon>Fungi</taxon>
        <taxon>Dikarya</taxon>
        <taxon>Basidiomycota</taxon>
        <taxon>Agaricomycotina</taxon>
        <taxon>Agaricomycetes</taxon>
        <taxon>Agaricomycetidae</taxon>
        <taxon>Agaricales</taxon>
        <taxon>Marasmiineae</taxon>
        <taxon>Mycenaceae</taxon>
        <taxon>Mycena</taxon>
    </lineage>
</organism>
<sequence>MSSPNLSSVPVLDYSQTKSPALKPQFIKELQHALINVGFLYLSNVPIETDKLISYIPRFFSLPQNAKNKISMVNSKHFLGYSKLGAEFTKGRTDWREQFDIATPHVCRAVEGRGDPDYWSLWGPSQWPDEDLLPGFKDTMTRYLLDVQQLSYEFIGLLAEAFGLPSDALKQFYESDDLMQHRGKIVQYPQTDSESQGLGPHYDAGFLTFLLQASDHKGLQVQNLSGDWIDVPPIPNTFVVNIGRALEFATQGLARATSHRVLSPSRTDGSGPRYSVPFFQNIGLDVKLTEHVLEFPPEILKLRDARGSVSATDSVNFTEFDREPSGRVDLIGRVKSHPDVAERHYPELFKEVFPQGVPAPAQVSAY</sequence>
<dbReference type="AlphaFoldDB" id="A0AAD7NGZ5"/>
<dbReference type="InterPro" id="IPR044861">
    <property type="entry name" value="IPNS-like_FE2OG_OXY"/>
</dbReference>
<evidence type="ECO:0000256" key="2">
    <source>
        <dbReference type="ARBA" id="ARBA00022723"/>
    </source>
</evidence>
<dbReference type="PANTHER" id="PTHR10209:SF885">
    <property type="entry name" value="2OG-FE(II) OXYGENASE FAMILY, PUTATIVE (AFU_ORTHOLOGUE AFUA_2G00750)-RELATED"/>
    <property type="match status" value="1"/>
</dbReference>
<evidence type="ECO:0000259" key="6">
    <source>
        <dbReference type="PROSITE" id="PS51471"/>
    </source>
</evidence>
<dbReference type="Pfam" id="PF03171">
    <property type="entry name" value="2OG-FeII_Oxy"/>
    <property type="match status" value="1"/>
</dbReference>
<evidence type="ECO:0000256" key="1">
    <source>
        <dbReference type="ARBA" id="ARBA00008056"/>
    </source>
</evidence>
<dbReference type="Gene3D" id="2.60.120.330">
    <property type="entry name" value="B-lactam Antibiotic, Isopenicillin N Synthase, Chain"/>
    <property type="match status" value="1"/>
</dbReference>
<evidence type="ECO:0000256" key="4">
    <source>
        <dbReference type="ARBA" id="ARBA00023004"/>
    </source>
</evidence>
<dbReference type="InterPro" id="IPR005123">
    <property type="entry name" value="Oxoglu/Fe-dep_dioxygenase_dom"/>
</dbReference>
<evidence type="ECO:0000256" key="3">
    <source>
        <dbReference type="ARBA" id="ARBA00023002"/>
    </source>
</evidence>
<keyword evidence="3 5" id="KW-0560">Oxidoreductase</keyword>
<evidence type="ECO:0000313" key="7">
    <source>
        <dbReference type="EMBL" id="KAJ7759506.1"/>
    </source>
</evidence>
<keyword evidence="8" id="KW-1185">Reference proteome</keyword>
<protein>
    <recommendedName>
        <fullName evidence="6">Fe2OG dioxygenase domain-containing protein</fullName>
    </recommendedName>
</protein>
<evidence type="ECO:0000256" key="5">
    <source>
        <dbReference type="RuleBase" id="RU003682"/>
    </source>
</evidence>
<name>A0AAD7NGZ5_9AGAR</name>
<accession>A0AAD7NGZ5</accession>
<dbReference type="InterPro" id="IPR027443">
    <property type="entry name" value="IPNS-like_sf"/>
</dbReference>
<dbReference type="Proteomes" id="UP001215598">
    <property type="component" value="Unassembled WGS sequence"/>
</dbReference>
<proteinExistence type="inferred from homology"/>
<keyword evidence="4 5" id="KW-0408">Iron</keyword>
<dbReference type="PANTHER" id="PTHR10209">
    <property type="entry name" value="OXIDOREDUCTASE, 2OG-FE II OXYGENASE FAMILY PROTEIN"/>
    <property type="match status" value="1"/>
</dbReference>
<gene>
    <name evidence="7" type="ORF">B0H16DRAFT_1533482</name>
</gene>
<comment type="caution">
    <text evidence="7">The sequence shown here is derived from an EMBL/GenBank/DDBJ whole genome shotgun (WGS) entry which is preliminary data.</text>
</comment>
<dbReference type="SUPFAM" id="SSF51197">
    <property type="entry name" value="Clavaminate synthase-like"/>
    <property type="match status" value="1"/>
</dbReference>
<feature type="domain" description="Fe2OG dioxygenase" evidence="6">
    <location>
        <begin position="177"/>
        <end position="282"/>
    </location>
</feature>
<evidence type="ECO:0000313" key="8">
    <source>
        <dbReference type="Proteomes" id="UP001215598"/>
    </source>
</evidence>
<dbReference type="InterPro" id="IPR026992">
    <property type="entry name" value="DIOX_N"/>
</dbReference>
<dbReference type="EMBL" id="JARKIB010000039">
    <property type="protein sequence ID" value="KAJ7759506.1"/>
    <property type="molecule type" value="Genomic_DNA"/>
</dbReference>
<dbReference type="PROSITE" id="PS51471">
    <property type="entry name" value="FE2OG_OXY"/>
    <property type="match status" value="1"/>
</dbReference>
<dbReference type="GO" id="GO:0016491">
    <property type="term" value="F:oxidoreductase activity"/>
    <property type="evidence" value="ECO:0007669"/>
    <property type="project" value="UniProtKB-KW"/>
</dbReference>
<dbReference type="Pfam" id="PF14226">
    <property type="entry name" value="DIOX_N"/>
    <property type="match status" value="1"/>
</dbReference>